<dbReference type="SUPFAM" id="SSF50346">
    <property type="entry name" value="PRC-barrel domain"/>
    <property type="match status" value="1"/>
</dbReference>
<evidence type="ECO:0000313" key="2">
    <source>
        <dbReference type="EMBL" id="RXE55267.1"/>
    </source>
</evidence>
<organism evidence="2 3">
    <name type="scientific">Methanoculleus taiwanensis</name>
    <dbReference type="NCBI Taxonomy" id="1550565"/>
    <lineage>
        <taxon>Archaea</taxon>
        <taxon>Methanobacteriati</taxon>
        <taxon>Methanobacteriota</taxon>
        <taxon>Stenosarchaea group</taxon>
        <taxon>Methanomicrobia</taxon>
        <taxon>Methanomicrobiales</taxon>
        <taxon>Methanomicrobiaceae</taxon>
        <taxon>Methanoculleus</taxon>
    </lineage>
</organism>
<evidence type="ECO:0000313" key="3">
    <source>
        <dbReference type="Proteomes" id="UP000290932"/>
    </source>
</evidence>
<dbReference type="PANTHER" id="PTHR36505">
    <property type="entry name" value="BLR1072 PROTEIN"/>
    <property type="match status" value="1"/>
</dbReference>
<dbReference type="OrthoDB" id="139204at2157"/>
<dbReference type="PANTHER" id="PTHR36505:SF1">
    <property type="entry name" value="BLR1072 PROTEIN"/>
    <property type="match status" value="1"/>
</dbReference>
<reference evidence="2 3" key="1">
    <citation type="journal article" date="2015" name="Int. J. Syst. Evol. Microbiol.">
        <title>Methanoculleus taiwanensis sp. nov., a methanogen isolated from deep marine sediment at the deformation front area near Taiwan.</title>
        <authorList>
            <person name="Weng C.Y."/>
            <person name="Chen S.C."/>
            <person name="Lai M.C."/>
            <person name="Wu S.Y."/>
            <person name="Lin S."/>
            <person name="Yang T.F."/>
            <person name="Chen P.C."/>
        </authorList>
    </citation>
    <scope>NUCLEOTIDE SEQUENCE [LARGE SCALE GENOMIC DNA]</scope>
    <source>
        <strain evidence="2 3">CYW4</strain>
    </source>
</reference>
<comment type="caution">
    <text evidence="2">The sequence shown here is derived from an EMBL/GenBank/DDBJ whole genome shotgun (WGS) entry which is preliminary data.</text>
</comment>
<feature type="domain" description="PRC-barrel" evidence="1">
    <location>
        <begin position="20"/>
        <end position="90"/>
    </location>
</feature>
<protein>
    <recommendedName>
        <fullName evidence="1">PRC-barrel domain-containing protein</fullName>
    </recommendedName>
</protein>
<keyword evidence="3" id="KW-1185">Reference proteome</keyword>
<dbReference type="AlphaFoldDB" id="A0A498GYN0"/>
<gene>
    <name evidence="2" type="ORF">ABH15_10815</name>
</gene>
<dbReference type="Proteomes" id="UP000290932">
    <property type="component" value="Unassembled WGS sequence"/>
</dbReference>
<dbReference type="InterPro" id="IPR011033">
    <property type="entry name" value="PRC_barrel-like_sf"/>
</dbReference>
<proteinExistence type="predicted"/>
<accession>A0A498GYN0</accession>
<dbReference type="EMBL" id="LHQS01000003">
    <property type="protein sequence ID" value="RXE55267.1"/>
    <property type="molecule type" value="Genomic_DNA"/>
</dbReference>
<dbReference type="Pfam" id="PF05239">
    <property type="entry name" value="PRC"/>
    <property type="match status" value="1"/>
</dbReference>
<name>A0A498GYN0_9EURY</name>
<evidence type="ECO:0000259" key="1">
    <source>
        <dbReference type="Pfam" id="PF05239"/>
    </source>
</evidence>
<sequence>MTAMEMETVMRPQITRSKVITGKTVKNPDQKVLGTVHDLILDMESGRVAFLVLSTGGILGIGEKFIPVPWEAYSGMTGDDAITVDVTRETLESAPNYDRDAWEGIHDLGWLSRVYQYYGFRPYWESATI</sequence>
<dbReference type="InterPro" id="IPR027275">
    <property type="entry name" value="PRC-brl_dom"/>
</dbReference>
<dbReference type="Gene3D" id="2.30.30.240">
    <property type="entry name" value="PRC-barrel domain"/>
    <property type="match status" value="1"/>
</dbReference>
<dbReference type="RefSeq" id="WP_128694421.1">
    <property type="nucleotide sequence ID" value="NZ_LHQS01000003.1"/>
</dbReference>